<dbReference type="Pfam" id="PF00027">
    <property type="entry name" value="cNMP_binding"/>
    <property type="match status" value="1"/>
</dbReference>
<dbReference type="Pfam" id="PF14332">
    <property type="entry name" value="DUF4388"/>
    <property type="match status" value="1"/>
</dbReference>
<sequence>MAKKEHLDLIKKEVSAWNKWRKNNATEKPDLSNINLCHSNLSRVNLSKTNLWEANFSKAKLNGADFSEADLCFADFSGAHIKNANFSGANLTNVDFSGANLARTDLRRAKLWGTNLNRADLTDAVFDEADISEADLSHAVLTKVSFRGTNFSDAKLLKVKLSHTDFSHAIFNHTDFTESIVEWSTFANVDLSKIKGLDTLRHYGPSSIDINTTYRSGGNIPGVFLRGTGVPDDFINYMEVITEQPVRFYSCFISYSAEDQAFAEQLHIDLCNKDVRCWTECRTEKTAPNISHSIFRIPHSALLMVISEHSINSPWIEQEMQTSFQEERRHKNIILFPLCLDSGLLIDTKQTWAADIPNLTDFSHWKETHAYQKVFDQMFHDICAAFPEKETKGVSNFNKHQPFFTSDTEMRSINFPQPPDQIKYKIIGDNGCPLYNLEDELILSEKSLLFPRDKAACLILLEDIMKVHMKYEKMGSRTGYTFKCSGCTGMIRLKYQKEKPVPVSLDKIGDDEDAMVSLLATFPMFQSLHDRDIKYIVSFLHRKRFTTGDVVIRQGDPGRNLYIVVSGRIEVLGEAGISIAFMGSGEVFGEMSLLSGNPVGATIKVLEPVTVLYLNGRDFKKILNEYPSLQMYFTRLLAARMAEINLARSEEFSSGMVGMLSEMPPSELLQTLNVNQKTGVLSLQLSKGNALLSFREGQLVRVEYNNKEDKEAFYEILREKEGRFKFTPGLPLKDIQAEEMEDFMWLLMEGMRRIDEKDY</sequence>
<dbReference type="EMBL" id="CP061800">
    <property type="protein sequence ID" value="QTA91411.1"/>
    <property type="molecule type" value="Genomic_DNA"/>
</dbReference>
<dbReference type="InterPro" id="IPR018490">
    <property type="entry name" value="cNMP-bd_dom_sf"/>
</dbReference>
<dbReference type="Gene3D" id="3.40.50.10140">
    <property type="entry name" value="Toll/interleukin-1 receptor homology (TIR) domain"/>
    <property type="match status" value="1"/>
</dbReference>
<dbReference type="SMART" id="SM00100">
    <property type="entry name" value="cNMP"/>
    <property type="match status" value="1"/>
</dbReference>
<dbReference type="InterPro" id="IPR035897">
    <property type="entry name" value="Toll_tir_struct_dom_sf"/>
</dbReference>
<dbReference type="PROSITE" id="PS00888">
    <property type="entry name" value="CNMP_BINDING_1"/>
    <property type="match status" value="1"/>
</dbReference>
<keyword evidence="4" id="KW-1185">Reference proteome</keyword>
<dbReference type="InterPro" id="IPR025497">
    <property type="entry name" value="PatA-like_N"/>
</dbReference>
<dbReference type="SUPFAM" id="SSF52200">
    <property type="entry name" value="Toll/Interleukin receptor TIR domain"/>
    <property type="match status" value="1"/>
</dbReference>
<dbReference type="Gene3D" id="2.60.120.10">
    <property type="entry name" value="Jelly Rolls"/>
    <property type="match status" value="1"/>
</dbReference>
<evidence type="ECO:0000256" key="1">
    <source>
        <dbReference type="ARBA" id="ARBA00022737"/>
    </source>
</evidence>
<dbReference type="Pfam" id="PF13676">
    <property type="entry name" value="TIR_2"/>
    <property type="match status" value="1"/>
</dbReference>
<dbReference type="AlphaFoldDB" id="A0A975BTJ7"/>
<reference evidence="3" key="1">
    <citation type="journal article" date="2021" name="Microb. Physiol.">
        <title>Proteogenomic Insights into the Physiology of Marine, Sulfate-Reducing, Filamentous Desulfonema limicola and Desulfonema magnum.</title>
        <authorList>
            <person name="Schnaars V."/>
            <person name="Wohlbrand L."/>
            <person name="Scheve S."/>
            <person name="Hinrichs C."/>
            <person name="Reinhardt R."/>
            <person name="Rabus R."/>
        </authorList>
    </citation>
    <scope>NUCLEOTIDE SEQUENCE</scope>
    <source>
        <strain evidence="3">4be13</strain>
    </source>
</reference>
<dbReference type="PANTHER" id="PTHR47485">
    <property type="entry name" value="THYLAKOID LUMENAL 17.4 KDA PROTEIN, CHLOROPLASTIC"/>
    <property type="match status" value="1"/>
</dbReference>
<dbReference type="InterPro" id="IPR018488">
    <property type="entry name" value="cNMP-bd_CS"/>
</dbReference>
<dbReference type="PANTHER" id="PTHR47485:SF1">
    <property type="entry name" value="THYLAKOID LUMENAL 17.4 KDA PROTEIN, CHLOROPLASTIC"/>
    <property type="match status" value="1"/>
</dbReference>
<dbReference type="GO" id="GO:0007165">
    <property type="term" value="P:signal transduction"/>
    <property type="evidence" value="ECO:0007669"/>
    <property type="project" value="InterPro"/>
</dbReference>
<evidence type="ECO:0000259" key="2">
    <source>
        <dbReference type="PROSITE" id="PS50042"/>
    </source>
</evidence>
<dbReference type="SUPFAM" id="SSF51206">
    <property type="entry name" value="cAMP-binding domain-like"/>
    <property type="match status" value="1"/>
</dbReference>
<evidence type="ECO:0000313" key="3">
    <source>
        <dbReference type="EMBL" id="QTA91411.1"/>
    </source>
</evidence>
<dbReference type="SUPFAM" id="SSF141571">
    <property type="entry name" value="Pentapeptide repeat-like"/>
    <property type="match status" value="1"/>
</dbReference>
<keyword evidence="1" id="KW-0677">Repeat</keyword>
<proteinExistence type="predicted"/>
<dbReference type="InterPro" id="IPR001646">
    <property type="entry name" value="5peptide_repeat"/>
</dbReference>
<feature type="domain" description="Cyclic nucleotide-binding" evidence="2">
    <location>
        <begin position="524"/>
        <end position="623"/>
    </location>
</feature>
<organism evidence="3 4">
    <name type="scientific">Desulfonema magnum</name>
    <dbReference type="NCBI Taxonomy" id="45655"/>
    <lineage>
        <taxon>Bacteria</taxon>
        <taxon>Pseudomonadati</taxon>
        <taxon>Thermodesulfobacteriota</taxon>
        <taxon>Desulfobacteria</taxon>
        <taxon>Desulfobacterales</taxon>
        <taxon>Desulfococcaceae</taxon>
        <taxon>Desulfonema</taxon>
    </lineage>
</organism>
<dbReference type="Pfam" id="PF00805">
    <property type="entry name" value="Pentapeptide"/>
    <property type="match status" value="3"/>
</dbReference>
<dbReference type="CDD" id="cd00038">
    <property type="entry name" value="CAP_ED"/>
    <property type="match status" value="1"/>
</dbReference>
<accession>A0A975BTJ7</accession>
<dbReference type="InterPro" id="IPR000157">
    <property type="entry name" value="TIR_dom"/>
</dbReference>
<evidence type="ECO:0000313" key="4">
    <source>
        <dbReference type="Proteomes" id="UP000663722"/>
    </source>
</evidence>
<dbReference type="Proteomes" id="UP000663722">
    <property type="component" value="Chromosome"/>
</dbReference>
<protein>
    <submittedName>
        <fullName evidence="3">Cyclic nucleotide-binding domain-containing protein, DUF4388</fullName>
    </submittedName>
</protein>
<dbReference type="InterPro" id="IPR014710">
    <property type="entry name" value="RmlC-like_jellyroll"/>
</dbReference>
<dbReference type="KEGG" id="dmm:dnm_074780"/>
<gene>
    <name evidence="3" type="ORF">dnm_074780</name>
</gene>
<dbReference type="RefSeq" id="WP_207679203.1">
    <property type="nucleotide sequence ID" value="NZ_CP061800.1"/>
</dbReference>
<name>A0A975BTJ7_9BACT</name>
<dbReference type="Gene3D" id="2.160.20.80">
    <property type="entry name" value="E3 ubiquitin-protein ligase SopA"/>
    <property type="match status" value="1"/>
</dbReference>
<dbReference type="PROSITE" id="PS50042">
    <property type="entry name" value="CNMP_BINDING_3"/>
    <property type="match status" value="1"/>
</dbReference>
<dbReference type="InterPro" id="IPR000595">
    <property type="entry name" value="cNMP-bd_dom"/>
</dbReference>